<gene>
    <name evidence="3" type="ORF">ALP42_02549</name>
    <name evidence="2" type="ORF">CC205_13455</name>
</gene>
<proteinExistence type="predicted"/>
<accession>A0A267KED3</accession>
<dbReference type="AlphaFoldDB" id="A0A267KED3"/>
<protein>
    <submittedName>
        <fullName evidence="3">Uncharacterized protein</fullName>
    </submittedName>
</protein>
<reference evidence="2 4" key="1">
    <citation type="submission" date="2017-05" db="EMBL/GenBank/DDBJ databases">
        <title>Comparative genomic of Pseudomonas savastanoi pathovars.</title>
        <authorList>
            <person name="Pintado A."/>
            <person name="Moreno-Perez A."/>
            <person name="Caballo-Ponce E."/>
            <person name="Murillo J."/>
            <person name="Bardaji L."/>
            <person name="Cerboneschi M."/>
            <person name="Rodriguez-Palenzuela P."/>
            <person name="Ramos C."/>
            <person name="Tegli S."/>
        </authorList>
    </citation>
    <scope>NUCLEOTIDE SEQUENCE [LARGE SCALE GENOMIC DNA]</scope>
    <source>
        <strain evidence="2 4">ESC 23</strain>
    </source>
</reference>
<comment type="caution">
    <text evidence="3">The sequence shown here is derived from an EMBL/GenBank/DDBJ whole genome shotgun (WGS) entry which is preliminary data.</text>
</comment>
<dbReference type="EMBL" id="RBTN01000250">
    <property type="protein sequence ID" value="RMT72344.1"/>
    <property type="molecule type" value="Genomic_DNA"/>
</dbReference>
<evidence type="ECO:0000313" key="5">
    <source>
        <dbReference type="Proteomes" id="UP000268636"/>
    </source>
</evidence>
<evidence type="ECO:0000256" key="1">
    <source>
        <dbReference type="SAM" id="MobiDB-lite"/>
    </source>
</evidence>
<reference evidence="3 5" key="2">
    <citation type="submission" date="2018-08" db="EMBL/GenBank/DDBJ databases">
        <title>Recombination of ecologically and evolutionarily significant loci maintains genetic cohesion in the Pseudomonas syringae species complex.</title>
        <authorList>
            <person name="Dillon M."/>
            <person name="Thakur S."/>
            <person name="Almeida R.N.D."/>
            <person name="Weir B.S."/>
            <person name="Guttman D.S."/>
        </authorList>
    </citation>
    <scope>NUCLEOTIDE SEQUENCE [LARGE SCALE GENOMIC DNA]</scope>
    <source>
        <strain evidence="3 5">ICMP 13786</strain>
    </source>
</reference>
<feature type="region of interest" description="Disordered" evidence="1">
    <location>
        <begin position="1"/>
        <end position="42"/>
    </location>
</feature>
<sequence length="104" mass="11137">MALQHLAPASKPAPKPAPVKAVRAEKPTLAVPGRPAVTQPPDRYGFVEGKQYAIETINSMPAMARSVRGRNDLIQTLKRSAAGKPVSQALGIWSVIDVIEEAQQ</sequence>
<dbReference type="Proteomes" id="UP000216306">
    <property type="component" value="Unassembled WGS sequence"/>
</dbReference>
<dbReference type="Proteomes" id="UP000268636">
    <property type="component" value="Unassembled WGS sequence"/>
</dbReference>
<evidence type="ECO:0000313" key="2">
    <source>
        <dbReference type="EMBL" id="PAB32798.1"/>
    </source>
</evidence>
<name>A0A267KED3_PSESS</name>
<dbReference type="EMBL" id="NIAY01000061">
    <property type="protein sequence ID" value="PAB32798.1"/>
    <property type="molecule type" value="Genomic_DNA"/>
</dbReference>
<organism evidence="3 5">
    <name type="scientific">Pseudomonas savastanoi pv. nerii</name>
    <dbReference type="NCBI Taxonomy" id="360921"/>
    <lineage>
        <taxon>Bacteria</taxon>
        <taxon>Pseudomonadati</taxon>
        <taxon>Pseudomonadota</taxon>
        <taxon>Gammaproteobacteria</taxon>
        <taxon>Pseudomonadales</taxon>
        <taxon>Pseudomonadaceae</taxon>
        <taxon>Pseudomonas</taxon>
    </lineage>
</organism>
<evidence type="ECO:0000313" key="4">
    <source>
        <dbReference type="Proteomes" id="UP000216306"/>
    </source>
</evidence>
<evidence type="ECO:0000313" key="3">
    <source>
        <dbReference type="EMBL" id="RMT72344.1"/>
    </source>
</evidence>